<reference evidence="2" key="1">
    <citation type="submission" date="2020-11" db="EMBL/GenBank/DDBJ databases">
        <title>Nocardioides cynanchi sp. nov., isolated from soil of rhizosphere of Cynanchum wilfordii.</title>
        <authorList>
            <person name="Lee J.-S."/>
            <person name="Suh M.K."/>
            <person name="Kim J.-S."/>
        </authorList>
    </citation>
    <scope>NUCLEOTIDE SEQUENCE</scope>
    <source>
        <strain evidence="2">KCTC 19276</strain>
    </source>
</reference>
<dbReference type="Proteomes" id="UP000660668">
    <property type="component" value="Unassembled WGS sequence"/>
</dbReference>
<comment type="caution">
    <text evidence="2">The sequence shown here is derived from an EMBL/GenBank/DDBJ whole genome shotgun (WGS) entry which is preliminary data.</text>
</comment>
<protein>
    <submittedName>
        <fullName evidence="2">Uncharacterized protein</fullName>
    </submittedName>
</protein>
<name>A0A930VLD1_9ACTN</name>
<sequence>MRRNITRHFIVVSSLLVAGLGIAGAATADDAAKPAQRPISTALASDSADQPKVNVEYQRGIVLEGTGLAGDLPVAVTVYENSLYGNSIQVVLGDPDDGGQIGYVEQTAPFVVDGVLNATIDLDGRTVELTGTVEKTGRTTKVIEPIQDAGEQVVSKGTQTQLSTDVRLSFDENSVALEFAPAFAYDLEVRKVALYGN</sequence>
<evidence type="ECO:0000256" key="1">
    <source>
        <dbReference type="SAM" id="SignalP"/>
    </source>
</evidence>
<dbReference type="AlphaFoldDB" id="A0A930VLD1"/>
<keyword evidence="3" id="KW-1185">Reference proteome</keyword>
<evidence type="ECO:0000313" key="3">
    <source>
        <dbReference type="Proteomes" id="UP000660668"/>
    </source>
</evidence>
<organism evidence="2 3">
    <name type="scientific">Nocardioides agariphilus</name>
    <dbReference type="NCBI Taxonomy" id="433664"/>
    <lineage>
        <taxon>Bacteria</taxon>
        <taxon>Bacillati</taxon>
        <taxon>Actinomycetota</taxon>
        <taxon>Actinomycetes</taxon>
        <taxon>Propionibacteriales</taxon>
        <taxon>Nocardioidaceae</taxon>
        <taxon>Nocardioides</taxon>
    </lineage>
</organism>
<gene>
    <name evidence="2" type="ORF">ISU10_13510</name>
</gene>
<dbReference type="EMBL" id="JADKPO010000017">
    <property type="protein sequence ID" value="MBF4768782.1"/>
    <property type="molecule type" value="Genomic_DNA"/>
</dbReference>
<accession>A0A930VLD1</accession>
<evidence type="ECO:0000313" key="2">
    <source>
        <dbReference type="EMBL" id="MBF4768782.1"/>
    </source>
</evidence>
<keyword evidence="1" id="KW-0732">Signal</keyword>
<feature type="chain" id="PRO_5038972461" evidence="1">
    <location>
        <begin position="29"/>
        <end position="197"/>
    </location>
</feature>
<feature type="signal peptide" evidence="1">
    <location>
        <begin position="1"/>
        <end position="28"/>
    </location>
</feature>
<dbReference type="RefSeq" id="WP_194696935.1">
    <property type="nucleotide sequence ID" value="NZ_JADKPO010000017.1"/>
</dbReference>
<proteinExistence type="predicted"/>